<dbReference type="GO" id="GO:0003950">
    <property type="term" value="F:NAD+ poly-ADP-ribosyltransferase activity"/>
    <property type="evidence" value="ECO:0007669"/>
    <property type="project" value="InterPro"/>
</dbReference>
<evidence type="ECO:0000256" key="1">
    <source>
        <dbReference type="ARBA" id="ARBA00004123"/>
    </source>
</evidence>
<name>A0AAN7KN97_9MYRT</name>
<protein>
    <recommendedName>
        <fullName evidence="11">Inactive poly [ADP-ribose] polymerase RCD1-like</fullName>
    </recommendedName>
</protein>
<reference evidence="9 10" key="1">
    <citation type="journal article" date="2023" name="Hortic Res">
        <title>Pangenome of water caltrop reveals structural variations and asymmetric subgenome divergence after allopolyploidization.</title>
        <authorList>
            <person name="Zhang X."/>
            <person name="Chen Y."/>
            <person name="Wang L."/>
            <person name="Yuan Y."/>
            <person name="Fang M."/>
            <person name="Shi L."/>
            <person name="Lu R."/>
            <person name="Comes H.P."/>
            <person name="Ma Y."/>
            <person name="Chen Y."/>
            <person name="Huang G."/>
            <person name="Zhou Y."/>
            <person name="Zheng Z."/>
            <person name="Qiu Y."/>
        </authorList>
    </citation>
    <scope>NUCLEOTIDE SEQUENCE [LARGE SCALE GENOMIC DNA]</scope>
    <source>
        <tissue evidence="9">Roots</tissue>
    </source>
</reference>
<feature type="compositionally biased region" description="Polar residues" evidence="5">
    <location>
        <begin position="485"/>
        <end position="497"/>
    </location>
</feature>
<dbReference type="InterPro" id="IPR012317">
    <property type="entry name" value="Poly(ADP-ribose)pol_cat_dom"/>
</dbReference>
<evidence type="ECO:0000259" key="7">
    <source>
        <dbReference type="PROSITE" id="PS51059"/>
    </source>
</evidence>
<dbReference type="InterPro" id="IPR004170">
    <property type="entry name" value="WWE_dom"/>
</dbReference>
<dbReference type="Pfam" id="PF12174">
    <property type="entry name" value="RST"/>
    <property type="match status" value="1"/>
</dbReference>
<evidence type="ECO:0000259" key="6">
    <source>
        <dbReference type="PROSITE" id="PS50918"/>
    </source>
</evidence>
<keyword evidence="2" id="KW-0217">Developmental protein</keyword>
<evidence type="ECO:0000259" key="8">
    <source>
        <dbReference type="PROSITE" id="PS51879"/>
    </source>
</evidence>
<dbReference type="InterPro" id="IPR044964">
    <property type="entry name" value="RCD1/SRO1-5"/>
</dbReference>
<evidence type="ECO:0000256" key="2">
    <source>
        <dbReference type="ARBA" id="ARBA00022473"/>
    </source>
</evidence>
<dbReference type="Pfam" id="PF23467">
    <property type="entry name" value="WWE_5"/>
    <property type="match status" value="1"/>
</dbReference>
<accession>A0AAN7KN97</accession>
<feature type="region of interest" description="Disordered" evidence="5">
    <location>
        <begin position="470"/>
        <end position="502"/>
    </location>
</feature>
<keyword evidence="3" id="KW-0346">Stress response</keyword>
<feature type="domain" description="PARP catalytic" evidence="7">
    <location>
        <begin position="245"/>
        <end position="462"/>
    </location>
</feature>
<evidence type="ECO:0008006" key="11">
    <source>
        <dbReference type="Google" id="ProtNLM"/>
    </source>
</evidence>
<sequence>MEAKITKVLNSDSNQVISLKAKRKRAACATSTGSAASAAISMGNLPMGAAGKRQKLDGLNREFVHSGCIFENSSARYYSNFIKSGIPQRLLFYKNGEWTDFPQNLVSLIRKDLQMKRATVEVELNGYHFLLDFLHMLCVDMKTGSQQAIAWIDESSSCFFPEIFTRCCHHECGKHEDHLHMDSSGPPALNLYLEIDINGVDRKECIGESNTPEEYIVNEQKSPGKQLAMTVEDICEKVANHKTNDTVVNQYVENASSVVKPFQEELDLEFMQKMFLINMTSCGSVEIVDLQRCSRTLGKVRFELFQKQIEITKKYRGCANVRCAWLPISSEELSSIMIYGIGACPALTNKSLYGTGVHLTSVNNPSISAKYCDVDENGVRHVAFCRVIMGRMECVNLGSRQLHPSNEDFDSGIDDVQNPAHYTVWSMNANTHIYPECVISFKLLPDAEGNLSRRGNTVVTGVRKINRVQTSINLGKSNEPDMDSGGSQRRAPTTGSSAPKVPRSPWMPFPMLFDAISDKICTEDMNMINSSYNLFRDKKMTRDEFVKKLRVIVGDDLLRSTITALQCKIPTRHDIQVLEQNVTGSDAG</sequence>
<dbReference type="SUPFAM" id="SSF56399">
    <property type="entry name" value="ADP-ribosylation"/>
    <property type="match status" value="1"/>
</dbReference>
<dbReference type="PROSITE" id="PS51879">
    <property type="entry name" value="RST"/>
    <property type="match status" value="1"/>
</dbReference>
<dbReference type="InterPro" id="IPR057823">
    <property type="entry name" value="WWE_RCD1"/>
</dbReference>
<organism evidence="9 10">
    <name type="scientific">Trapa incisa</name>
    <dbReference type="NCBI Taxonomy" id="236973"/>
    <lineage>
        <taxon>Eukaryota</taxon>
        <taxon>Viridiplantae</taxon>
        <taxon>Streptophyta</taxon>
        <taxon>Embryophyta</taxon>
        <taxon>Tracheophyta</taxon>
        <taxon>Spermatophyta</taxon>
        <taxon>Magnoliopsida</taxon>
        <taxon>eudicotyledons</taxon>
        <taxon>Gunneridae</taxon>
        <taxon>Pentapetalae</taxon>
        <taxon>rosids</taxon>
        <taxon>malvids</taxon>
        <taxon>Myrtales</taxon>
        <taxon>Lythraceae</taxon>
        <taxon>Trapa</taxon>
    </lineage>
</organism>
<gene>
    <name evidence="9" type="ORF">SAY87_030868</name>
</gene>
<evidence type="ECO:0000256" key="3">
    <source>
        <dbReference type="ARBA" id="ARBA00023016"/>
    </source>
</evidence>
<feature type="domain" description="WWE" evidence="6">
    <location>
        <begin position="76"/>
        <end position="151"/>
    </location>
</feature>
<comment type="caution">
    <text evidence="9">The sequence shown here is derived from an EMBL/GenBank/DDBJ whole genome shotgun (WGS) entry which is preliminary data.</text>
</comment>
<dbReference type="PROSITE" id="PS50918">
    <property type="entry name" value="WWE"/>
    <property type="match status" value="1"/>
</dbReference>
<dbReference type="PANTHER" id="PTHR32263:SF5">
    <property type="entry name" value="INACTIVE POLY [ADP-RIBOSE] POLYMERASE SRO1-RELATED"/>
    <property type="match status" value="1"/>
</dbReference>
<evidence type="ECO:0000313" key="10">
    <source>
        <dbReference type="Proteomes" id="UP001345219"/>
    </source>
</evidence>
<dbReference type="GO" id="GO:0005634">
    <property type="term" value="C:nucleus"/>
    <property type="evidence" value="ECO:0007669"/>
    <property type="project" value="UniProtKB-SubCell"/>
</dbReference>
<evidence type="ECO:0000313" key="9">
    <source>
        <dbReference type="EMBL" id="KAK4770336.1"/>
    </source>
</evidence>
<proteinExistence type="predicted"/>
<dbReference type="PANTHER" id="PTHR32263">
    <property type="entry name" value="INACTIVE POLY [ADP-RIBOSE] POLYMERASE SRO4-RELATED"/>
    <property type="match status" value="1"/>
</dbReference>
<dbReference type="EMBL" id="JAXIOK010000005">
    <property type="protein sequence ID" value="KAK4770336.1"/>
    <property type="molecule type" value="Genomic_DNA"/>
</dbReference>
<dbReference type="Proteomes" id="UP001345219">
    <property type="component" value="Chromosome 24"/>
</dbReference>
<dbReference type="Gene3D" id="3.90.228.10">
    <property type="match status" value="1"/>
</dbReference>
<evidence type="ECO:0000256" key="4">
    <source>
        <dbReference type="ARBA" id="ARBA00023242"/>
    </source>
</evidence>
<dbReference type="AlphaFoldDB" id="A0AAN7KN97"/>
<keyword evidence="4" id="KW-0539">Nucleus</keyword>
<dbReference type="InterPro" id="IPR022003">
    <property type="entry name" value="RST"/>
</dbReference>
<dbReference type="PROSITE" id="PS51059">
    <property type="entry name" value="PARP_CATALYTIC"/>
    <property type="match status" value="1"/>
</dbReference>
<feature type="domain" description="RST" evidence="8">
    <location>
        <begin position="500"/>
        <end position="571"/>
    </location>
</feature>
<comment type="subcellular location">
    <subcellularLocation>
        <location evidence="1">Nucleus</location>
    </subcellularLocation>
</comment>
<keyword evidence="10" id="KW-1185">Reference proteome</keyword>
<evidence type="ECO:0000256" key="5">
    <source>
        <dbReference type="SAM" id="MobiDB-lite"/>
    </source>
</evidence>